<reference evidence="2" key="1">
    <citation type="submission" date="2022-03" db="EMBL/GenBank/DDBJ databases">
        <authorList>
            <person name="Martin H S."/>
        </authorList>
    </citation>
    <scope>NUCLEOTIDE SEQUENCE</scope>
</reference>
<evidence type="ECO:0000256" key="1">
    <source>
        <dbReference type="SAM" id="MobiDB-lite"/>
    </source>
</evidence>
<feature type="region of interest" description="Disordered" evidence="1">
    <location>
        <begin position="221"/>
        <end position="241"/>
    </location>
</feature>
<name>A0ABN8IW46_9NEOP</name>
<feature type="compositionally biased region" description="Acidic residues" evidence="1">
    <location>
        <begin position="96"/>
        <end position="118"/>
    </location>
</feature>
<feature type="compositionally biased region" description="Polar residues" evidence="1">
    <location>
        <begin position="225"/>
        <end position="236"/>
    </location>
</feature>
<gene>
    <name evidence="2" type="ORF">IPOD504_LOCUS13557</name>
</gene>
<feature type="compositionally biased region" description="Low complexity" evidence="1">
    <location>
        <begin position="184"/>
        <end position="193"/>
    </location>
</feature>
<feature type="compositionally biased region" description="Low complexity" evidence="1">
    <location>
        <begin position="352"/>
        <end position="363"/>
    </location>
</feature>
<feature type="region of interest" description="Disordered" evidence="1">
    <location>
        <begin position="53"/>
        <end position="121"/>
    </location>
</feature>
<dbReference type="EMBL" id="OW152816">
    <property type="protein sequence ID" value="CAH2066730.1"/>
    <property type="molecule type" value="Genomic_DNA"/>
</dbReference>
<organism evidence="2 3">
    <name type="scientific">Iphiclides podalirius</name>
    <name type="common">scarce swallowtail</name>
    <dbReference type="NCBI Taxonomy" id="110791"/>
    <lineage>
        <taxon>Eukaryota</taxon>
        <taxon>Metazoa</taxon>
        <taxon>Ecdysozoa</taxon>
        <taxon>Arthropoda</taxon>
        <taxon>Hexapoda</taxon>
        <taxon>Insecta</taxon>
        <taxon>Pterygota</taxon>
        <taxon>Neoptera</taxon>
        <taxon>Endopterygota</taxon>
        <taxon>Lepidoptera</taxon>
        <taxon>Glossata</taxon>
        <taxon>Ditrysia</taxon>
        <taxon>Papilionoidea</taxon>
        <taxon>Papilionidae</taxon>
        <taxon>Papilioninae</taxon>
        <taxon>Iphiclides</taxon>
    </lineage>
</organism>
<feature type="region of interest" description="Disordered" evidence="1">
    <location>
        <begin position="1"/>
        <end position="31"/>
    </location>
</feature>
<keyword evidence="3" id="KW-1185">Reference proteome</keyword>
<evidence type="ECO:0000313" key="3">
    <source>
        <dbReference type="Proteomes" id="UP000837857"/>
    </source>
</evidence>
<sequence>MLSITVAQSRRLDTGPQTFDDRSPATQKSQKRYVAEEVVVYLTPDQIKAIQEGKGFIDSNPADAAEISVENQEESEQSEEDESSQIEPAELNSQTLEEEEDEVATNPDEEANSEEIGDDAQLSWLNRYLNSYLETERQSEEVQAESEENEEEAVEEAVEEPQEDQPETTQQQRFKLIPFEATSEKSTPSTTKTLPNEPIRERLLRLLEQNHIILKSALSEEDQAAKNTTTIASTEQSRVKPETTLAKLRYSAKYRVQNKSNTNKDQRKKNSSGKQKIVISEVRARNVSNIVRKANRQQKWSIKAEPLDLKASRPYTAPLKVLKSVTAQAVKTGNKDVEAKQSAAPARAVGIKPKASSPKKSSANVADTYVVESRTPTETERQGAPEIQSRQKGKPERLTIIRHVFEN</sequence>
<feature type="non-terminal residue" evidence="2">
    <location>
        <position position="407"/>
    </location>
</feature>
<protein>
    <submittedName>
        <fullName evidence="2">Uncharacterized protein</fullName>
    </submittedName>
</protein>
<feature type="compositionally biased region" description="Acidic residues" evidence="1">
    <location>
        <begin position="71"/>
        <end position="84"/>
    </location>
</feature>
<feature type="region of interest" description="Disordered" evidence="1">
    <location>
        <begin position="256"/>
        <end position="276"/>
    </location>
</feature>
<feature type="compositionally biased region" description="Acidic residues" evidence="1">
    <location>
        <begin position="142"/>
        <end position="166"/>
    </location>
</feature>
<accession>A0ABN8IW46</accession>
<evidence type="ECO:0000313" key="2">
    <source>
        <dbReference type="EMBL" id="CAH2066730.1"/>
    </source>
</evidence>
<feature type="region of interest" description="Disordered" evidence="1">
    <location>
        <begin position="335"/>
        <end position="398"/>
    </location>
</feature>
<proteinExistence type="predicted"/>
<feature type="region of interest" description="Disordered" evidence="1">
    <location>
        <begin position="135"/>
        <end position="194"/>
    </location>
</feature>
<dbReference type="Proteomes" id="UP000837857">
    <property type="component" value="Chromosome 4"/>
</dbReference>